<evidence type="ECO:0000313" key="3">
    <source>
        <dbReference type="Proteomes" id="UP000316621"/>
    </source>
</evidence>
<keyword evidence="1" id="KW-0472">Membrane</keyword>
<gene>
    <name evidence="2" type="ORF">C5167_000635</name>
</gene>
<dbReference type="OrthoDB" id="10577863at2759"/>
<proteinExistence type="predicted"/>
<name>A0A4Y7KU62_PAPSO</name>
<evidence type="ECO:0000256" key="1">
    <source>
        <dbReference type="SAM" id="Phobius"/>
    </source>
</evidence>
<feature type="transmembrane region" description="Helical" evidence="1">
    <location>
        <begin position="12"/>
        <end position="32"/>
    </location>
</feature>
<keyword evidence="3" id="KW-1185">Reference proteome</keyword>
<dbReference type="AlphaFoldDB" id="A0A4Y7KU62"/>
<keyword evidence="1" id="KW-0812">Transmembrane</keyword>
<protein>
    <submittedName>
        <fullName evidence="2">Uncharacterized protein</fullName>
    </submittedName>
</protein>
<dbReference type="EMBL" id="CM010723">
    <property type="protein sequence ID" value="RZC76327.1"/>
    <property type="molecule type" value="Genomic_DNA"/>
</dbReference>
<evidence type="ECO:0000313" key="2">
    <source>
        <dbReference type="EMBL" id="RZC76327.1"/>
    </source>
</evidence>
<organism evidence="2 3">
    <name type="scientific">Papaver somniferum</name>
    <name type="common">Opium poppy</name>
    <dbReference type="NCBI Taxonomy" id="3469"/>
    <lineage>
        <taxon>Eukaryota</taxon>
        <taxon>Viridiplantae</taxon>
        <taxon>Streptophyta</taxon>
        <taxon>Embryophyta</taxon>
        <taxon>Tracheophyta</taxon>
        <taxon>Spermatophyta</taxon>
        <taxon>Magnoliopsida</taxon>
        <taxon>Ranunculales</taxon>
        <taxon>Papaveraceae</taxon>
        <taxon>Papaveroideae</taxon>
        <taxon>Papaver</taxon>
    </lineage>
</organism>
<keyword evidence="1" id="KW-1133">Transmembrane helix</keyword>
<reference evidence="2 3" key="1">
    <citation type="journal article" date="2018" name="Science">
        <title>The opium poppy genome and morphinan production.</title>
        <authorList>
            <person name="Guo L."/>
            <person name="Winzer T."/>
            <person name="Yang X."/>
            <person name="Li Y."/>
            <person name="Ning Z."/>
            <person name="He Z."/>
            <person name="Teodor R."/>
            <person name="Lu Y."/>
            <person name="Bowser T.A."/>
            <person name="Graham I.A."/>
            <person name="Ye K."/>
        </authorList>
    </citation>
    <scope>NUCLEOTIDE SEQUENCE [LARGE SCALE GENOMIC DNA]</scope>
    <source>
        <strain evidence="3">cv. HN1</strain>
        <tissue evidence="2">Leaves</tissue>
    </source>
</reference>
<accession>A0A4Y7KU62</accession>
<sequence length="143" mass="15743">MGEKGNSGRSQSTGLVFGAFFLCMHILLYQLVSCELSKSLILSMQVDMPDVQGEFSTVVTGALLTLVQGSETKLMSRHVFHGVHLKVLATTSQSKFQSLLHVHACHYTTAIGYCHLDGRLKCTSVLYLDFLDFCKCVHVCTPV</sequence>
<dbReference type="Gramene" id="RZC76327">
    <property type="protein sequence ID" value="RZC76327"/>
    <property type="gene ID" value="C5167_000635"/>
</dbReference>
<dbReference type="Proteomes" id="UP000316621">
    <property type="component" value="Chromosome 9"/>
</dbReference>